<organism evidence="1 2">
    <name type="scientific">Elysia crispata</name>
    <name type="common">lettuce slug</name>
    <dbReference type="NCBI Taxonomy" id="231223"/>
    <lineage>
        <taxon>Eukaryota</taxon>
        <taxon>Metazoa</taxon>
        <taxon>Spiralia</taxon>
        <taxon>Lophotrochozoa</taxon>
        <taxon>Mollusca</taxon>
        <taxon>Gastropoda</taxon>
        <taxon>Heterobranchia</taxon>
        <taxon>Euthyneura</taxon>
        <taxon>Panpulmonata</taxon>
        <taxon>Sacoglossa</taxon>
        <taxon>Placobranchoidea</taxon>
        <taxon>Plakobranchidae</taxon>
        <taxon>Elysia</taxon>
    </lineage>
</organism>
<proteinExistence type="predicted"/>
<dbReference type="AlphaFoldDB" id="A0AAE1DDW6"/>
<name>A0AAE1DDW6_9GAST</name>
<evidence type="ECO:0000313" key="2">
    <source>
        <dbReference type="Proteomes" id="UP001283361"/>
    </source>
</evidence>
<comment type="caution">
    <text evidence="1">The sequence shown here is derived from an EMBL/GenBank/DDBJ whole genome shotgun (WGS) entry which is preliminary data.</text>
</comment>
<protein>
    <submittedName>
        <fullName evidence="1">Uncharacterized protein</fullName>
    </submittedName>
</protein>
<dbReference type="Proteomes" id="UP001283361">
    <property type="component" value="Unassembled WGS sequence"/>
</dbReference>
<accession>A0AAE1DDW6</accession>
<dbReference type="EMBL" id="JAWDGP010004277">
    <property type="protein sequence ID" value="KAK3765823.1"/>
    <property type="molecule type" value="Genomic_DNA"/>
</dbReference>
<evidence type="ECO:0000313" key="1">
    <source>
        <dbReference type="EMBL" id="KAK3765823.1"/>
    </source>
</evidence>
<sequence>MLGQSCKGTSWSCTLINELSVDIVKAGLGHRPLTISSPAQQHTIKSSYFGKAFQKSMSSTSIQHIAYNAFSN</sequence>
<reference evidence="1" key="1">
    <citation type="journal article" date="2023" name="G3 (Bethesda)">
        <title>A reference genome for the long-term kleptoplast-retaining sea slug Elysia crispata morphotype clarki.</title>
        <authorList>
            <person name="Eastman K.E."/>
            <person name="Pendleton A.L."/>
            <person name="Shaikh M.A."/>
            <person name="Suttiyut T."/>
            <person name="Ogas R."/>
            <person name="Tomko P."/>
            <person name="Gavelis G."/>
            <person name="Widhalm J.R."/>
            <person name="Wisecaver J.H."/>
        </authorList>
    </citation>
    <scope>NUCLEOTIDE SEQUENCE</scope>
    <source>
        <strain evidence="1">ECLA1</strain>
    </source>
</reference>
<gene>
    <name evidence="1" type="ORF">RRG08_026293</name>
</gene>
<keyword evidence="2" id="KW-1185">Reference proteome</keyword>